<gene>
    <name evidence="1" type="ORF">C1H46_029114</name>
</gene>
<name>A0A540LFT3_MALBA</name>
<dbReference type="AlphaFoldDB" id="A0A540LFT3"/>
<dbReference type="Proteomes" id="UP000315295">
    <property type="component" value="Unassembled WGS sequence"/>
</dbReference>
<comment type="caution">
    <text evidence="1">The sequence shown here is derived from an EMBL/GenBank/DDBJ whole genome shotgun (WGS) entry which is preliminary data.</text>
</comment>
<protein>
    <submittedName>
        <fullName evidence="1">Uncharacterized protein</fullName>
    </submittedName>
</protein>
<evidence type="ECO:0000313" key="1">
    <source>
        <dbReference type="EMBL" id="TQD85337.1"/>
    </source>
</evidence>
<sequence>MVGRLVSAYGRKIYILAMVGHLDGAYEWKIFILASVGRRLVASAERCNAFG</sequence>
<accession>A0A540LFT3</accession>
<proteinExistence type="predicted"/>
<organism evidence="1 2">
    <name type="scientific">Malus baccata</name>
    <name type="common">Siberian crab apple</name>
    <name type="synonym">Pyrus baccata</name>
    <dbReference type="NCBI Taxonomy" id="106549"/>
    <lineage>
        <taxon>Eukaryota</taxon>
        <taxon>Viridiplantae</taxon>
        <taxon>Streptophyta</taxon>
        <taxon>Embryophyta</taxon>
        <taxon>Tracheophyta</taxon>
        <taxon>Spermatophyta</taxon>
        <taxon>Magnoliopsida</taxon>
        <taxon>eudicotyledons</taxon>
        <taxon>Gunneridae</taxon>
        <taxon>Pentapetalae</taxon>
        <taxon>rosids</taxon>
        <taxon>fabids</taxon>
        <taxon>Rosales</taxon>
        <taxon>Rosaceae</taxon>
        <taxon>Amygdaloideae</taxon>
        <taxon>Maleae</taxon>
        <taxon>Malus</taxon>
    </lineage>
</organism>
<dbReference type="EMBL" id="VIEB01000601">
    <property type="protein sequence ID" value="TQD85337.1"/>
    <property type="molecule type" value="Genomic_DNA"/>
</dbReference>
<evidence type="ECO:0000313" key="2">
    <source>
        <dbReference type="Proteomes" id="UP000315295"/>
    </source>
</evidence>
<reference evidence="1 2" key="1">
    <citation type="journal article" date="2019" name="G3 (Bethesda)">
        <title>Sequencing of a Wild Apple (Malus baccata) Genome Unravels the Differences Between Cultivated and Wild Apple Species Regarding Disease Resistance and Cold Tolerance.</title>
        <authorList>
            <person name="Chen X."/>
        </authorList>
    </citation>
    <scope>NUCLEOTIDE SEQUENCE [LARGE SCALE GENOMIC DNA]</scope>
    <source>
        <strain evidence="2">cv. Shandingzi</strain>
        <tissue evidence="1">Leaves</tissue>
    </source>
</reference>
<keyword evidence="2" id="KW-1185">Reference proteome</keyword>